<evidence type="ECO:0008006" key="3">
    <source>
        <dbReference type="Google" id="ProtNLM"/>
    </source>
</evidence>
<organism evidence="1 2">
    <name type="scientific">Legionella pneumophila subsp. pneumophila</name>
    <dbReference type="NCBI Taxonomy" id="91891"/>
    <lineage>
        <taxon>Bacteria</taxon>
        <taxon>Pseudomonadati</taxon>
        <taxon>Pseudomonadota</taxon>
        <taxon>Gammaproteobacteria</taxon>
        <taxon>Legionellales</taxon>
        <taxon>Legionellaceae</taxon>
        <taxon>Legionella</taxon>
    </lineage>
</organism>
<dbReference type="Gene3D" id="3.30.460.10">
    <property type="entry name" value="Beta Polymerase, domain 2"/>
    <property type="match status" value="1"/>
</dbReference>
<dbReference type="InterPro" id="IPR007344">
    <property type="entry name" value="GrpB/CoaE"/>
</dbReference>
<dbReference type="PANTHER" id="PTHR34822:SF1">
    <property type="entry name" value="GRPB FAMILY PROTEIN"/>
    <property type="match status" value="1"/>
</dbReference>
<proteinExistence type="predicted"/>
<protein>
    <recommendedName>
        <fullName evidence="3">GrpB family protein</fullName>
    </recommendedName>
</protein>
<reference evidence="1 2" key="1">
    <citation type="submission" date="2011-07" db="EMBL/GenBank/DDBJ databases">
        <authorList>
            <person name="Genoscope - CEA"/>
        </authorList>
    </citation>
    <scope>NUCLEOTIDE SEQUENCE [LARGE SCALE GENOMIC DNA]</scope>
    <source>
        <strain evidence="2">lorraine</strain>
    </source>
</reference>
<dbReference type="SUPFAM" id="SSF81301">
    <property type="entry name" value="Nucleotidyltransferase"/>
    <property type="match status" value="1"/>
</dbReference>
<accession>A0AAV2UTR9</accession>
<sequence>MKHFDFSLRIWPKIIDINGKEKYFFRDYLLSHPEAAEKYQQLKIKLAQEHKYDREQYTDAKSEFINQILKLAQN</sequence>
<name>A0AAV2UTR9_LEGPN</name>
<dbReference type="PANTHER" id="PTHR34822">
    <property type="entry name" value="GRPB DOMAIN PROTEIN (AFU_ORTHOLOGUE AFUA_1G01530)"/>
    <property type="match status" value="1"/>
</dbReference>
<dbReference type="KEGG" id="lph:LPV_0616"/>
<gene>
    <name evidence="1" type="ORF">LPO_0584</name>
</gene>
<dbReference type="AlphaFoldDB" id="A0AAV2UTR9"/>
<dbReference type="RefSeq" id="WP_011945666.1">
    <property type="nucleotide sequence ID" value="NC_018139.1"/>
</dbReference>
<evidence type="ECO:0000313" key="1">
    <source>
        <dbReference type="EMBL" id="CCD04679.1"/>
    </source>
</evidence>
<evidence type="ECO:0000313" key="2">
    <source>
        <dbReference type="Proteomes" id="UP000010102"/>
    </source>
</evidence>
<dbReference type="InterPro" id="IPR043519">
    <property type="entry name" value="NT_sf"/>
</dbReference>
<dbReference type="EMBL" id="FQ958210">
    <property type="protein sequence ID" value="CCD04679.1"/>
    <property type="molecule type" value="Genomic_DNA"/>
</dbReference>
<dbReference type="Proteomes" id="UP000010102">
    <property type="component" value="Chromosome"/>
</dbReference>
<dbReference type="Pfam" id="PF04229">
    <property type="entry name" value="GrpB"/>
    <property type="match status" value="1"/>
</dbReference>
<dbReference type="KEGG" id="lpo:LPO_0584"/>